<name>A0ABM1MQQ1_NICVS</name>
<proteinExistence type="predicted"/>
<dbReference type="GeneID" id="108562907"/>
<evidence type="ECO:0000256" key="1">
    <source>
        <dbReference type="SAM" id="SignalP"/>
    </source>
</evidence>
<feature type="signal peptide" evidence="1">
    <location>
        <begin position="1"/>
        <end position="16"/>
    </location>
</feature>
<protein>
    <submittedName>
        <fullName evidence="3">Cuticle protein 2-like</fullName>
    </submittedName>
</protein>
<keyword evidence="1" id="KW-0732">Signal</keyword>
<organism evidence="2 3">
    <name type="scientific">Nicrophorus vespilloides</name>
    <name type="common">Boreal carrion beetle</name>
    <dbReference type="NCBI Taxonomy" id="110193"/>
    <lineage>
        <taxon>Eukaryota</taxon>
        <taxon>Metazoa</taxon>
        <taxon>Ecdysozoa</taxon>
        <taxon>Arthropoda</taxon>
        <taxon>Hexapoda</taxon>
        <taxon>Insecta</taxon>
        <taxon>Pterygota</taxon>
        <taxon>Neoptera</taxon>
        <taxon>Endopterygota</taxon>
        <taxon>Coleoptera</taxon>
        <taxon>Polyphaga</taxon>
        <taxon>Staphyliniformia</taxon>
        <taxon>Silphidae</taxon>
        <taxon>Nicrophorinae</taxon>
        <taxon>Nicrophorus</taxon>
    </lineage>
</organism>
<evidence type="ECO:0000313" key="3">
    <source>
        <dbReference type="RefSeq" id="XP_017776901.1"/>
    </source>
</evidence>
<gene>
    <name evidence="3" type="primary">LOC108562907</name>
</gene>
<accession>A0ABM1MQQ1</accession>
<dbReference type="Proteomes" id="UP000695000">
    <property type="component" value="Unplaced"/>
</dbReference>
<reference evidence="3" key="1">
    <citation type="submission" date="2025-08" db="UniProtKB">
        <authorList>
            <consortium name="RefSeq"/>
        </authorList>
    </citation>
    <scope>IDENTIFICATION</scope>
    <source>
        <tissue evidence="3">Whole Larva</tissue>
    </source>
</reference>
<sequence>MKFFVVFACALAVASAGYEEPKYHGPLHLAVIGKGGVPVDTAEVQHARAAHFLHKAEAEAKSGHGYYHEEPKVAIISGTPAYEHGSSHAYEQHIPIIVKGVPVDTVAVQHARAAHLEAHAAAKAHDHHHYH</sequence>
<dbReference type="RefSeq" id="XP_017776901.1">
    <property type="nucleotide sequence ID" value="XM_017921412.1"/>
</dbReference>
<feature type="chain" id="PRO_5045468190" evidence="1">
    <location>
        <begin position="17"/>
        <end position="131"/>
    </location>
</feature>
<evidence type="ECO:0000313" key="2">
    <source>
        <dbReference type="Proteomes" id="UP000695000"/>
    </source>
</evidence>
<keyword evidence="2" id="KW-1185">Reference proteome</keyword>